<feature type="compositionally biased region" description="Basic and acidic residues" evidence="1">
    <location>
        <begin position="77"/>
        <end position="107"/>
    </location>
</feature>
<feature type="compositionally biased region" description="Basic residues" evidence="1">
    <location>
        <begin position="292"/>
        <end position="301"/>
    </location>
</feature>
<feature type="non-terminal residue" evidence="2">
    <location>
        <position position="316"/>
    </location>
</feature>
<evidence type="ECO:0000256" key="1">
    <source>
        <dbReference type="SAM" id="MobiDB-lite"/>
    </source>
</evidence>
<feature type="region of interest" description="Disordered" evidence="1">
    <location>
        <begin position="1"/>
        <end position="216"/>
    </location>
</feature>
<feature type="compositionally biased region" description="Basic and acidic residues" evidence="1">
    <location>
        <begin position="186"/>
        <end position="207"/>
    </location>
</feature>
<feature type="compositionally biased region" description="Basic residues" evidence="1">
    <location>
        <begin position="108"/>
        <end position="117"/>
    </location>
</feature>
<feature type="compositionally biased region" description="Basic residues" evidence="1">
    <location>
        <begin position="1"/>
        <end position="11"/>
    </location>
</feature>
<accession>A0A6J4RY00</accession>
<feature type="region of interest" description="Disordered" evidence="1">
    <location>
        <begin position="276"/>
        <end position="316"/>
    </location>
</feature>
<feature type="compositionally biased region" description="Basic and acidic residues" evidence="1">
    <location>
        <begin position="118"/>
        <end position="176"/>
    </location>
</feature>
<dbReference type="EMBL" id="CADCVX010000011">
    <property type="protein sequence ID" value="CAA9481432.1"/>
    <property type="molecule type" value="Genomic_DNA"/>
</dbReference>
<sequence>DRRPRPQRRFARGNPLLRVARRSDPHVAGGDAGQSQPDRRGRDLLRLSDDRAAAGFAGPRLRPRRRSRDGGAQHAGADVDHARGRGAADRGAADAGRPDRGIEEGLRPARRARHRAVRRDQGDGRDRHRDEHRLRRGGDARVREDHAADAGDDLRRDPGRDRRDPRRLRDERDRAAAAEQRAVRPHGRDGRALAVRRRADERGDRRRVPIRPGSGQGAVEVAVGGIDLRDAADRRGDAGLRLLRVELRQLQRDLRLARRGDRAADLAQPVRLHPAVRGGAQRRARASDASRHHGRTGKAHWRAWGGDGGHGGRDAV</sequence>
<evidence type="ECO:0000313" key="2">
    <source>
        <dbReference type="EMBL" id="CAA9481432.1"/>
    </source>
</evidence>
<dbReference type="AlphaFoldDB" id="A0A6J4RY00"/>
<feature type="compositionally biased region" description="Basic and acidic residues" evidence="1">
    <location>
        <begin position="37"/>
        <end position="52"/>
    </location>
</feature>
<gene>
    <name evidence="2" type="ORF">AVDCRST_MAG91-36</name>
</gene>
<name>A0A6J4RY00_9SPHN</name>
<proteinExistence type="predicted"/>
<protein>
    <submittedName>
        <fullName evidence="2">Ribonuclease BN</fullName>
    </submittedName>
</protein>
<reference evidence="2" key="1">
    <citation type="submission" date="2020-02" db="EMBL/GenBank/DDBJ databases">
        <authorList>
            <person name="Meier V. D."/>
        </authorList>
    </citation>
    <scope>NUCLEOTIDE SEQUENCE</scope>
    <source>
        <strain evidence="2">AVDCRST_MAG91</strain>
    </source>
</reference>
<feature type="non-terminal residue" evidence="2">
    <location>
        <position position="1"/>
    </location>
</feature>
<organism evidence="2">
    <name type="scientific">uncultured Sphingomonadaceae bacterium</name>
    <dbReference type="NCBI Taxonomy" id="169976"/>
    <lineage>
        <taxon>Bacteria</taxon>
        <taxon>Pseudomonadati</taxon>
        <taxon>Pseudomonadota</taxon>
        <taxon>Alphaproteobacteria</taxon>
        <taxon>Sphingomonadales</taxon>
        <taxon>Sphingomonadaceae</taxon>
        <taxon>environmental samples</taxon>
    </lineage>
</organism>